<dbReference type="EMBL" id="JAPFFF010000037">
    <property type="protein sequence ID" value="KAK8842878.1"/>
    <property type="molecule type" value="Genomic_DNA"/>
</dbReference>
<evidence type="ECO:0000256" key="1">
    <source>
        <dbReference type="SAM" id="Coils"/>
    </source>
</evidence>
<name>A0ABR2H9I7_9EUKA</name>
<sequence length="248" mass="27894">MSYNAQHAQESLQNMDNLLTRIINLSKDIGTFHDGIHLREQIQNSVQELMKLSRSVKAEIEDLKSNEDESNNSELRASFEALSVKIKGALPDVIASLRSADTPQKQPNLSYIEPAPHQNTKNKLSMELINTPLLDQSTIDQETDQLDVLESEVNAILRDMREINSLFNKTMQELQSQRHLLAGVDTITTGAAKDMKKGNDQLDKAESHMKGSRKALCAILIIVFVVILGVAGFLTYYFLKKKKDKENQ</sequence>
<dbReference type="InterPro" id="IPR000727">
    <property type="entry name" value="T_SNARE_dom"/>
</dbReference>
<proteinExistence type="predicted"/>
<evidence type="ECO:0000313" key="4">
    <source>
        <dbReference type="EMBL" id="KAK8842878.1"/>
    </source>
</evidence>
<evidence type="ECO:0000256" key="2">
    <source>
        <dbReference type="SAM" id="Phobius"/>
    </source>
</evidence>
<evidence type="ECO:0000259" key="3">
    <source>
        <dbReference type="PROSITE" id="PS50192"/>
    </source>
</evidence>
<dbReference type="Gene3D" id="1.20.5.110">
    <property type="match status" value="1"/>
</dbReference>
<keyword evidence="5" id="KW-1185">Reference proteome</keyword>
<keyword evidence="2" id="KW-1133">Transmembrane helix</keyword>
<keyword evidence="2" id="KW-0472">Membrane</keyword>
<keyword evidence="1" id="KW-0175">Coiled coil</keyword>
<dbReference type="PROSITE" id="PS50192">
    <property type="entry name" value="T_SNARE"/>
    <property type="match status" value="1"/>
</dbReference>
<dbReference type="Proteomes" id="UP001470230">
    <property type="component" value="Unassembled WGS sequence"/>
</dbReference>
<feature type="coiled-coil region" evidence="1">
    <location>
        <begin position="139"/>
        <end position="166"/>
    </location>
</feature>
<dbReference type="Pfam" id="PF05739">
    <property type="entry name" value="SNARE"/>
    <property type="match status" value="1"/>
</dbReference>
<accession>A0ABR2H9I7</accession>
<comment type="caution">
    <text evidence="4">The sequence shown here is derived from an EMBL/GenBank/DDBJ whole genome shotgun (WGS) entry which is preliminary data.</text>
</comment>
<reference evidence="4 5" key="1">
    <citation type="submission" date="2024-04" db="EMBL/GenBank/DDBJ databases">
        <title>Tritrichomonas musculus Genome.</title>
        <authorList>
            <person name="Alves-Ferreira E."/>
            <person name="Grigg M."/>
            <person name="Lorenzi H."/>
            <person name="Galac M."/>
        </authorList>
    </citation>
    <scope>NUCLEOTIDE SEQUENCE [LARGE SCALE GENOMIC DNA]</scope>
    <source>
        <strain evidence="4 5">EAF2021</strain>
    </source>
</reference>
<dbReference type="Gene3D" id="1.20.58.70">
    <property type="match status" value="1"/>
</dbReference>
<feature type="transmembrane region" description="Helical" evidence="2">
    <location>
        <begin position="218"/>
        <end position="239"/>
    </location>
</feature>
<evidence type="ECO:0000313" key="5">
    <source>
        <dbReference type="Proteomes" id="UP001470230"/>
    </source>
</evidence>
<dbReference type="InterPro" id="IPR010989">
    <property type="entry name" value="SNARE"/>
</dbReference>
<organism evidence="4 5">
    <name type="scientific">Tritrichomonas musculus</name>
    <dbReference type="NCBI Taxonomy" id="1915356"/>
    <lineage>
        <taxon>Eukaryota</taxon>
        <taxon>Metamonada</taxon>
        <taxon>Parabasalia</taxon>
        <taxon>Tritrichomonadida</taxon>
        <taxon>Tritrichomonadidae</taxon>
        <taxon>Tritrichomonas</taxon>
    </lineage>
</organism>
<keyword evidence="2" id="KW-0812">Transmembrane</keyword>
<feature type="domain" description="T-SNARE coiled-coil homology" evidence="3">
    <location>
        <begin position="151"/>
        <end position="205"/>
    </location>
</feature>
<protein>
    <submittedName>
        <fullName evidence="4">Syntaxin-16</fullName>
    </submittedName>
</protein>
<dbReference type="SUPFAM" id="SSF47661">
    <property type="entry name" value="t-snare proteins"/>
    <property type="match status" value="1"/>
</dbReference>
<gene>
    <name evidence="4" type="ORF">M9Y10_025744</name>
</gene>